<reference evidence="1 2" key="1">
    <citation type="submission" date="2020-12" db="EMBL/GenBank/DDBJ databases">
        <title>FDA dAtabase for Regulatory Grade micrObial Sequences (FDA-ARGOS): Supporting development and validation of Infectious Disease Dx tests.</title>
        <authorList>
            <person name="Sproer C."/>
            <person name="Gronow S."/>
            <person name="Severitt S."/>
            <person name="Schroder I."/>
            <person name="Tallon L."/>
            <person name="Sadzewicz L."/>
            <person name="Zhao X."/>
            <person name="Boylan J."/>
            <person name="Ott S."/>
            <person name="Bowen H."/>
            <person name="Vavikolanu K."/>
            <person name="Mehta A."/>
            <person name="Aluvathingal J."/>
            <person name="Nadendla S."/>
            <person name="Lowell S."/>
            <person name="Myers T."/>
            <person name="Yan Y."/>
            <person name="Sichtig H."/>
        </authorList>
    </citation>
    <scope>NUCLEOTIDE SEQUENCE [LARGE SCALE GENOMIC DNA]</scope>
    <source>
        <strain evidence="1 2">FDAARGOS_881</strain>
    </source>
</reference>
<protein>
    <submittedName>
        <fullName evidence="1">Uncharacterized protein</fullName>
    </submittedName>
</protein>
<name>A0A7T3A9F6_SPHPI</name>
<dbReference type="AlphaFoldDB" id="A0A7T3A9F6"/>
<organism evidence="1 2">
    <name type="scientific">Sphingomonas paucimobilis</name>
    <name type="common">Pseudomonas paucimobilis</name>
    <dbReference type="NCBI Taxonomy" id="13689"/>
    <lineage>
        <taxon>Bacteria</taxon>
        <taxon>Pseudomonadati</taxon>
        <taxon>Pseudomonadota</taxon>
        <taxon>Alphaproteobacteria</taxon>
        <taxon>Sphingomonadales</taxon>
        <taxon>Sphingomonadaceae</taxon>
        <taxon>Sphingomonas</taxon>
    </lineage>
</organism>
<dbReference type="RefSeq" id="WP_197939148.1">
    <property type="nucleotide sequence ID" value="NZ_CP065713.1"/>
</dbReference>
<evidence type="ECO:0000313" key="1">
    <source>
        <dbReference type="EMBL" id="QPT08611.1"/>
    </source>
</evidence>
<sequence length="153" mass="16680">MTKRVSSFPVEQLGFTFDPPTPASAPADLAGLDRFVAASVAAMLKGDKRSRQEIAGAMSALLDDETTKLMLDAYASEARDNHNISAPRLLALIAVTSRFDIADALMRRIGAAVLVGEELMTARLGSLKAERLRLNEEIKDLQRRCQPIARGKR</sequence>
<dbReference type="Proteomes" id="UP000594836">
    <property type="component" value="Chromosome"/>
</dbReference>
<dbReference type="EMBL" id="CP065713">
    <property type="protein sequence ID" value="QPT08611.1"/>
    <property type="molecule type" value="Genomic_DNA"/>
</dbReference>
<evidence type="ECO:0000313" key="2">
    <source>
        <dbReference type="Proteomes" id="UP000594836"/>
    </source>
</evidence>
<gene>
    <name evidence="1" type="ORF">I6G38_18140</name>
</gene>
<accession>A0A7T3A9F6</accession>
<proteinExistence type="predicted"/>